<reference evidence="2" key="1">
    <citation type="journal article" date="2019" name="Int. J. Syst. Evol. Microbiol.">
        <title>The Global Catalogue of Microorganisms (GCM) 10K type strain sequencing project: providing services to taxonomists for standard genome sequencing and annotation.</title>
        <authorList>
            <consortium name="The Broad Institute Genomics Platform"/>
            <consortium name="The Broad Institute Genome Sequencing Center for Infectious Disease"/>
            <person name="Wu L."/>
            <person name="Ma J."/>
        </authorList>
    </citation>
    <scope>NUCLEOTIDE SEQUENCE [LARGE SCALE GENOMIC DNA]</scope>
    <source>
        <strain evidence="2">CECT 7131</strain>
    </source>
</reference>
<evidence type="ECO:0000313" key="1">
    <source>
        <dbReference type="EMBL" id="MDN3567643.1"/>
    </source>
</evidence>
<evidence type="ECO:0000313" key="2">
    <source>
        <dbReference type="Proteomes" id="UP001529369"/>
    </source>
</evidence>
<gene>
    <name evidence="1" type="ORF">QWZ14_24960</name>
</gene>
<name>A0ABT8ADM3_9PROT</name>
<protein>
    <submittedName>
        <fullName evidence="1">Uncharacterized protein</fullName>
    </submittedName>
</protein>
<accession>A0ABT8ADM3</accession>
<sequence>MPPKAGLNDGLVGQAAALAREFAPELDAVLLTHFPDAETLDLYRTGDFRLGEADLATVTAVNRAVAAELAANGVRVFVQRADRGAFRRWMDGRIDTVENRLAWRDRARMLSGAAALEALGLDARIIPAQPRLGTVPGPLADSLLAAFAEEDGAGFEALAHALLAGGRAGVLELAVRKAADRLGEDMAEDLVGALLAVAEGAEAGPSGWAELVALPVALVQGEVPEAAALGSGLIAAGILPATLELRFLPGWRSPEAVARLDPAAMRRVLLDLVAGMEPRDLPPADTDELADAGFGVLLGVQLDWTIPSWEEIAAEGPPDEEAEEDSPEDAKRTAAFDRWRAATFEAGGCVPLALVPPSEIGDEVSDFLGEAGQETAGIEEIRDFVAMARQEAPGEEIVCRPEVVGDGLELSLYTAAGRFLDSLSLAADELPARAEEMPRLIEAFVVVVKDAPGR</sequence>
<keyword evidence="2" id="KW-1185">Reference proteome</keyword>
<dbReference type="RefSeq" id="WP_290319694.1">
    <property type="nucleotide sequence ID" value="NZ_JAUFPN010000195.1"/>
</dbReference>
<organism evidence="1 2">
    <name type="scientific">Paeniroseomonas aquatica</name>
    <dbReference type="NCBI Taxonomy" id="373043"/>
    <lineage>
        <taxon>Bacteria</taxon>
        <taxon>Pseudomonadati</taxon>
        <taxon>Pseudomonadota</taxon>
        <taxon>Alphaproteobacteria</taxon>
        <taxon>Acetobacterales</taxon>
        <taxon>Acetobacteraceae</taxon>
        <taxon>Paeniroseomonas</taxon>
    </lineage>
</organism>
<proteinExistence type="predicted"/>
<comment type="caution">
    <text evidence="1">The sequence shown here is derived from an EMBL/GenBank/DDBJ whole genome shotgun (WGS) entry which is preliminary data.</text>
</comment>
<dbReference type="EMBL" id="JAUFPN010000195">
    <property type="protein sequence ID" value="MDN3567643.1"/>
    <property type="molecule type" value="Genomic_DNA"/>
</dbReference>
<dbReference type="Proteomes" id="UP001529369">
    <property type="component" value="Unassembled WGS sequence"/>
</dbReference>